<dbReference type="AlphaFoldDB" id="A0A510JA87"/>
<dbReference type="Pfam" id="PF00528">
    <property type="entry name" value="BPD_transp_1"/>
    <property type="match status" value="1"/>
</dbReference>
<feature type="transmembrane region" description="Helical" evidence="7">
    <location>
        <begin position="77"/>
        <end position="99"/>
    </location>
</feature>
<evidence type="ECO:0000256" key="1">
    <source>
        <dbReference type="ARBA" id="ARBA00004651"/>
    </source>
</evidence>
<reference evidence="9 10" key="1">
    <citation type="submission" date="2019-07" db="EMBL/GenBank/DDBJ databases">
        <title>Complete Genome Sequence of Leptotrichia goodfellowii Strain JCM 16774.</title>
        <authorList>
            <person name="Watanabe S."/>
            <person name="Cui L."/>
        </authorList>
    </citation>
    <scope>NUCLEOTIDE SEQUENCE [LARGE SCALE GENOMIC DNA]</scope>
    <source>
        <strain evidence="9 10">JCM16774</strain>
    </source>
</reference>
<feature type="transmembrane region" description="Helical" evidence="7">
    <location>
        <begin position="12"/>
        <end position="35"/>
    </location>
</feature>
<keyword evidence="2 7" id="KW-0813">Transport</keyword>
<comment type="subcellular location">
    <subcellularLocation>
        <location evidence="1 7">Cell membrane</location>
        <topology evidence="1 7">Multi-pass membrane protein</topology>
    </subcellularLocation>
</comment>
<evidence type="ECO:0000256" key="5">
    <source>
        <dbReference type="ARBA" id="ARBA00022989"/>
    </source>
</evidence>
<evidence type="ECO:0000256" key="6">
    <source>
        <dbReference type="ARBA" id="ARBA00023136"/>
    </source>
</evidence>
<evidence type="ECO:0000313" key="10">
    <source>
        <dbReference type="Proteomes" id="UP000321606"/>
    </source>
</evidence>
<gene>
    <name evidence="9" type="ORF">JCM16774_0917</name>
</gene>
<dbReference type="InterPro" id="IPR051393">
    <property type="entry name" value="ABC_transporter_permease"/>
</dbReference>
<dbReference type="CDD" id="cd06261">
    <property type="entry name" value="TM_PBP2"/>
    <property type="match status" value="1"/>
</dbReference>
<dbReference type="GO" id="GO:0055085">
    <property type="term" value="P:transmembrane transport"/>
    <property type="evidence" value="ECO:0007669"/>
    <property type="project" value="InterPro"/>
</dbReference>
<evidence type="ECO:0000259" key="8">
    <source>
        <dbReference type="PROSITE" id="PS50928"/>
    </source>
</evidence>
<dbReference type="InterPro" id="IPR035906">
    <property type="entry name" value="MetI-like_sf"/>
</dbReference>
<keyword evidence="4 7" id="KW-0812">Transmembrane</keyword>
<keyword evidence="6 7" id="KW-0472">Membrane</keyword>
<comment type="similarity">
    <text evidence="7">Belongs to the binding-protein-dependent transport system permease family.</text>
</comment>
<name>A0A510JA87_9FUSO</name>
<feature type="transmembrane region" description="Helical" evidence="7">
    <location>
        <begin position="212"/>
        <end position="232"/>
    </location>
</feature>
<feature type="domain" description="ABC transmembrane type-1" evidence="8">
    <location>
        <begin position="73"/>
        <end position="285"/>
    </location>
</feature>
<keyword evidence="3" id="KW-1003">Cell membrane</keyword>
<proteinExistence type="inferred from homology"/>
<dbReference type="Gene3D" id="1.10.3720.10">
    <property type="entry name" value="MetI-like"/>
    <property type="match status" value="1"/>
</dbReference>
<accession>A0A510JA87</accession>
<dbReference type="OrthoDB" id="2168559at2"/>
<evidence type="ECO:0000256" key="4">
    <source>
        <dbReference type="ARBA" id="ARBA00022692"/>
    </source>
</evidence>
<dbReference type="EMBL" id="AP019822">
    <property type="protein sequence ID" value="BBM35986.1"/>
    <property type="molecule type" value="Genomic_DNA"/>
</dbReference>
<sequence>MNIKLSRKVKENITGFLLLLPSIIFMTGFTVLPVFKSFYLSFTKYNLGMKSPKLIGLNNYIALFKSELFWKVMYNTIFFSIITVVPSMILGLALAFLVNRRSKAVGILRTVYFYPVVMPMIAVASIWMFIYMGKNGLLDQWLSHFGFKPLNVLSNKNTVLPFMAIMYVWKESGYLMIFFLAGLQGISEDLFESARIDGAGFWVMLKNITLPLLKPTMIFVSTIALTNCFKLVDHIVIMTEGAPNNASTMLLYYIYQQGFTNFNYGKSSALTVIMLFLLLFVSLPRFFKQDKEAYYN</sequence>
<evidence type="ECO:0000313" key="9">
    <source>
        <dbReference type="EMBL" id="BBM35986.1"/>
    </source>
</evidence>
<dbReference type="KEGG" id="lgo:JCM16774_0917"/>
<feature type="transmembrane region" description="Helical" evidence="7">
    <location>
        <begin position="111"/>
        <end position="132"/>
    </location>
</feature>
<dbReference type="RefSeq" id="WP_036056075.1">
    <property type="nucleotide sequence ID" value="NZ_AP019822.1"/>
</dbReference>
<evidence type="ECO:0000256" key="3">
    <source>
        <dbReference type="ARBA" id="ARBA00022475"/>
    </source>
</evidence>
<feature type="transmembrane region" description="Helical" evidence="7">
    <location>
        <begin position="269"/>
        <end position="287"/>
    </location>
</feature>
<keyword evidence="5 7" id="KW-1133">Transmembrane helix</keyword>
<dbReference type="GO" id="GO:0005886">
    <property type="term" value="C:plasma membrane"/>
    <property type="evidence" value="ECO:0007669"/>
    <property type="project" value="UniProtKB-SubCell"/>
</dbReference>
<dbReference type="InterPro" id="IPR000515">
    <property type="entry name" value="MetI-like"/>
</dbReference>
<dbReference type="PANTHER" id="PTHR30193:SF37">
    <property type="entry name" value="INNER MEMBRANE ABC TRANSPORTER PERMEASE PROTEIN YCJO"/>
    <property type="match status" value="1"/>
</dbReference>
<organism evidence="9 10">
    <name type="scientific">Pseudoleptotrichia goodfellowii</name>
    <dbReference type="NCBI Taxonomy" id="157692"/>
    <lineage>
        <taxon>Bacteria</taxon>
        <taxon>Fusobacteriati</taxon>
        <taxon>Fusobacteriota</taxon>
        <taxon>Fusobacteriia</taxon>
        <taxon>Fusobacteriales</taxon>
        <taxon>Leptotrichiaceae</taxon>
        <taxon>Pseudoleptotrichia</taxon>
    </lineage>
</organism>
<evidence type="ECO:0000256" key="7">
    <source>
        <dbReference type="RuleBase" id="RU363032"/>
    </source>
</evidence>
<dbReference type="Proteomes" id="UP000321606">
    <property type="component" value="Chromosome"/>
</dbReference>
<dbReference type="STRING" id="714315.GCA_000516535_00909"/>
<evidence type="ECO:0000256" key="2">
    <source>
        <dbReference type="ARBA" id="ARBA00022448"/>
    </source>
</evidence>
<dbReference type="PANTHER" id="PTHR30193">
    <property type="entry name" value="ABC TRANSPORTER PERMEASE PROTEIN"/>
    <property type="match status" value="1"/>
</dbReference>
<dbReference type="PROSITE" id="PS50928">
    <property type="entry name" value="ABC_TM1"/>
    <property type="match status" value="1"/>
</dbReference>
<protein>
    <submittedName>
        <fullName evidence="9">ABC transporter, permease protein</fullName>
    </submittedName>
</protein>
<dbReference type="SUPFAM" id="SSF161098">
    <property type="entry name" value="MetI-like"/>
    <property type="match status" value="1"/>
</dbReference>